<dbReference type="AlphaFoldDB" id="A0A5C7J5L4"/>
<accession>A0A5C7J5L4</accession>
<organism evidence="1 2">
    <name type="scientific">Candidatus Dojkabacteria bacterium</name>
    <dbReference type="NCBI Taxonomy" id="2099670"/>
    <lineage>
        <taxon>Bacteria</taxon>
        <taxon>Candidatus Dojkabacteria</taxon>
    </lineage>
</organism>
<dbReference type="Proteomes" id="UP000321026">
    <property type="component" value="Unassembled WGS sequence"/>
</dbReference>
<protein>
    <submittedName>
        <fullName evidence="1">Uncharacterized protein</fullName>
    </submittedName>
</protein>
<name>A0A5C7J5L4_9BACT</name>
<evidence type="ECO:0000313" key="2">
    <source>
        <dbReference type="Proteomes" id="UP000321026"/>
    </source>
</evidence>
<evidence type="ECO:0000313" key="1">
    <source>
        <dbReference type="EMBL" id="TXG76845.1"/>
    </source>
</evidence>
<comment type="caution">
    <text evidence="1">The sequence shown here is derived from an EMBL/GenBank/DDBJ whole genome shotgun (WGS) entry which is preliminary data.</text>
</comment>
<dbReference type="EMBL" id="SSDS01000062">
    <property type="protein sequence ID" value="TXG76845.1"/>
    <property type="molecule type" value="Genomic_DNA"/>
</dbReference>
<gene>
    <name evidence="1" type="ORF">E6Q11_03945</name>
</gene>
<sequence length="210" mass="23384">MSAPNQETDYDICFVYEALKRGSNVLIHQVTVESLMANHLVKKYVPQNKDLECGVGFVELPQDFARFVSIKLPQWHFTSTRLRDHEGTSRNVGKYRLSIFKDNATPESFISVRSIGNYAGTVIGFSPVTDTSASSMSVDFWYVPTIAPENLPEIFKSLCIWLAANDVFSASGDFDLAQSARSKALDVVNLYKIGLMNEQDVLPISAPHTP</sequence>
<reference evidence="1 2" key="1">
    <citation type="submission" date="2018-09" db="EMBL/GenBank/DDBJ databases">
        <title>Metagenome Assembled Genomes from an Advanced Water Purification Facility.</title>
        <authorList>
            <person name="Stamps B.W."/>
            <person name="Spear J.R."/>
        </authorList>
    </citation>
    <scope>NUCLEOTIDE SEQUENCE [LARGE SCALE GENOMIC DNA]</scope>
    <source>
        <strain evidence="1">Bin_63_2</strain>
    </source>
</reference>
<proteinExistence type="predicted"/>